<dbReference type="InterPro" id="IPR013783">
    <property type="entry name" value="Ig-like_fold"/>
</dbReference>
<dbReference type="AlphaFoldDB" id="A0A7Y9YF30"/>
<evidence type="ECO:0000259" key="5">
    <source>
        <dbReference type="PROSITE" id="PS50853"/>
    </source>
</evidence>
<dbReference type="RefSeq" id="WP_179531772.1">
    <property type="nucleotide sequence ID" value="NZ_BAAAPP010000005.1"/>
</dbReference>
<evidence type="ECO:0000256" key="2">
    <source>
        <dbReference type="ARBA" id="ARBA00023326"/>
    </source>
</evidence>
<dbReference type="Proteomes" id="UP000537326">
    <property type="component" value="Unassembled WGS sequence"/>
</dbReference>
<dbReference type="GO" id="GO:0008237">
    <property type="term" value="F:metallopeptidase activity"/>
    <property type="evidence" value="ECO:0007669"/>
    <property type="project" value="InterPro"/>
</dbReference>
<evidence type="ECO:0000313" key="6">
    <source>
        <dbReference type="EMBL" id="NYI11023.1"/>
    </source>
</evidence>
<keyword evidence="1" id="KW-0326">Glycosidase</keyword>
<dbReference type="PROSITE" id="PS50853">
    <property type="entry name" value="FN3"/>
    <property type="match status" value="1"/>
</dbReference>
<evidence type="ECO:0000313" key="7">
    <source>
        <dbReference type="Proteomes" id="UP000537326"/>
    </source>
</evidence>
<feature type="region of interest" description="Disordered" evidence="3">
    <location>
        <begin position="112"/>
        <end position="146"/>
    </location>
</feature>
<reference evidence="6 7" key="1">
    <citation type="submission" date="2020-07" db="EMBL/GenBank/DDBJ databases">
        <title>Sequencing the genomes of 1000 actinobacteria strains.</title>
        <authorList>
            <person name="Klenk H.-P."/>
        </authorList>
    </citation>
    <scope>NUCLEOTIDE SEQUENCE [LARGE SCALE GENOMIC DNA]</scope>
    <source>
        <strain evidence="6 7">DSM 18248</strain>
    </source>
</reference>
<feature type="chain" id="PRO_5030864759" description="Fibronectin type-III domain-containing protein" evidence="4">
    <location>
        <begin position="24"/>
        <end position="620"/>
    </location>
</feature>
<proteinExistence type="predicted"/>
<dbReference type="InterPro" id="IPR036116">
    <property type="entry name" value="FN3_sf"/>
</dbReference>
<evidence type="ECO:0000256" key="4">
    <source>
        <dbReference type="SAM" id="SignalP"/>
    </source>
</evidence>
<sequence length="620" mass="65226">MHLRNLVPVGALLSLALAPLAAASTTSSAPETTRTTTYDARGWTLEKPVDAVLIDPAGLVPRPVGGRAALRAVGDRLEAVARLNGRTPQELRRLLLEDDTLVLTPSGRIAYEDRLGDPHGHLTGAEHTTGEDEAGTDPPPTSDEAVFPTSQTFQLHSRPGAERTIFLDFDGTTSIGSRWHTDATAVAPFSLDDDPAFSAREHAVAQQVWLRVAEDFAPFDVDVTTEDPGRAALARNGANDRVFGTRAQITSDVPVQGDLCSSRYCTGVAFVGVFDEPRDHEELQPAWVFTAYYNDSSTIAGTVSHEVGHTLGLDHDDKADDDVAGYYPGHANWTPIMGSGPGPVSQWSNGAFEGSRNTQDDLALMVDSDSGTPEGGLSLVPDEAGGTIASAAPFVPISGGLITHREDVDVYALGSCSGTVTVSAAPARVSPNLDVELQLRDASGAVLGRDDPPSTTGDGVTAGGMGATVRVEAEGELYARVDGVGTGDPTTAYDDYGSLGRYTLSASGCDGGAGTSTTVPDSPTVKKARPGRRGGQRTARVVWRAPATDGGAPVTGYVVLARKMRGAEPLARSKGSRVLRPGPTRTVLRLPRGRWAFQVVAVNEHGRSEPSTLSRTIRPR</sequence>
<feature type="signal peptide" evidence="4">
    <location>
        <begin position="1"/>
        <end position="23"/>
    </location>
</feature>
<dbReference type="InterPro" id="IPR003961">
    <property type="entry name" value="FN3_dom"/>
</dbReference>
<dbReference type="InterPro" id="IPR024079">
    <property type="entry name" value="MetalloPept_cat_dom_sf"/>
</dbReference>
<dbReference type="EMBL" id="JACBZI010000001">
    <property type="protein sequence ID" value="NYI11023.1"/>
    <property type="molecule type" value="Genomic_DNA"/>
</dbReference>
<keyword evidence="4" id="KW-0732">Signal</keyword>
<protein>
    <recommendedName>
        <fullName evidence="5">Fibronectin type-III domain-containing protein</fullName>
    </recommendedName>
</protein>
<evidence type="ECO:0000256" key="1">
    <source>
        <dbReference type="ARBA" id="ARBA00023295"/>
    </source>
</evidence>
<evidence type="ECO:0000256" key="3">
    <source>
        <dbReference type="SAM" id="MobiDB-lite"/>
    </source>
</evidence>
<keyword evidence="2" id="KW-0624">Polysaccharide degradation</keyword>
<dbReference type="CDD" id="cd00063">
    <property type="entry name" value="FN3"/>
    <property type="match status" value="1"/>
</dbReference>
<accession>A0A7Y9YF30</accession>
<dbReference type="Gene3D" id="3.40.390.10">
    <property type="entry name" value="Collagenase (Catalytic Domain)"/>
    <property type="match status" value="1"/>
</dbReference>
<name>A0A7Y9YF30_9ACTN</name>
<gene>
    <name evidence="6" type="ORF">BKA05_002538</name>
</gene>
<keyword evidence="2" id="KW-0119">Carbohydrate metabolism</keyword>
<dbReference type="GO" id="GO:0016798">
    <property type="term" value="F:hydrolase activity, acting on glycosyl bonds"/>
    <property type="evidence" value="ECO:0007669"/>
    <property type="project" value="UniProtKB-KW"/>
</dbReference>
<comment type="caution">
    <text evidence="6">The sequence shown here is derived from an EMBL/GenBank/DDBJ whole genome shotgun (WGS) entry which is preliminary data.</text>
</comment>
<keyword evidence="7" id="KW-1185">Reference proteome</keyword>
<feature type="domain" description="Fibronectin type-III" evidence="5">
    <location>
        <begin position="519"/>
        <end position="620"/>
    </location>
</feature>
<feature type="region of interest" description="Disordered" evidence="3">
    <location>
        <begin position="445"/>
        <end position="464"/>
    </location>
</feature>
<dbReference type="SUPFAM" id="SSF49265">
    <property type="entry name" value="Fibronectin type III"/>
    <property type="match status" value="1"/>
</dbReference>
<dbReference type="Gene3D" id="2.60.40.10">
    <property type="entry name" value="Immunoglobulins"/>
    <property type="match status" value="1"/>
</dbReference>
<feature type="compositionally biased region" description="Basic residues" evidence="3">
    <location>
        <begin position="526"/>
        <end position="535"/>
    </location>
</feature>
<keyword evidence="1" id="KW-0378">Hydrolase</keyword>
<dbReference type="GO" id="GO:0000272">
    <property type="term" value="P:polysaccharide catabolic process"/>
    <property type="evidence" value="ECO:0007669"/>
    <property type="project" value="UniProtKB-KW"/>
</dbReference>
<organism evidence="6 7">
    <name type="scientific">Nocardioides marinus</name>
    <dbReference type="NCBI Taxonomy" id="374514"/>
    <lineage>
        <taxon>Bacteria</taxon>
        <taxon>Bacillati</taxon>
        <taxon>Actinomycetota</taxon>
        <taxon>Actinomycetes</taxon>
        <taxon>Propionibacteriales</taxon>
        <taxon>Nocardioidaceae</taxon>
        <taxon>Nocardioides</taxon>
    </lineage>
</organism>
<dbReference type="SUPFAM" id="SSF55486">
    <property type="entry name" value="Metalloproteases ('zincins'), catalytic domain"/>
    <property type="match status" value="1"/>
</dbReference>
<feature type="region of interest" description="Disordered" evidence="3">
    <location>
        <begin position="511"/>
        <end position="539"/>
    </location>
</feature>